<protein>
    <submittedName>
        <fullName evidence="3">Transposase</fullName>
    </submittedName>
</protein>
<keyword evidence="2" id="KW-1185">Reference proteome</keyword>
<dbReference type="Proteomes" id="UP000271162">
    <property type="component" value="Unassembled WGS sequence"/>
</dbReference>
<sequence length="45" mass="5307">MSVPPLNRIETVEYYKRSALNTEKKAMERGIINVTLRVKQLEEEE</sequence>
<evidence type="ECO:0000313" key="3">
    <source>
        <dbReference type="WBParaSite" id="NBR_0000547101-mRNA-1"/>
    </source>
</evidence>
<accession>A0A0N4XSG9</accession>
<dbReference type="WBParaSite" id="NBR_0000547101-mRNA-1">
    <property type="protein sequence ID" value="NBR_0000547101-mRNA-1"/>
    <property type="gene ID" value="NBR_0000547101"/>
</dbReference>
<reference evidence="1 2" key="2">
    <citation type="submission" date="2018-11" db="EMBL/GenBank/DDBJ databases">
        <authorList>
            <consortium name="Pathogen Informatics"/>
        </authorList>
    </citation>
    <scope>NUCLEOTIDE SEQUENCE [LARGE SCALE GENOMIC DNA]</scope>
</reference>
<gene>
    <name evidence="1" type="ORF">NBR_LOCUS5472</name>
</gene>
<organism evidence="3">
    <name type="scientific">Nippostrongylus brasiliensis</name>
    <name type="common">Rat hookworm</name>
    <dbReference type="NCBI Taxonomy" id="27835"/>
    <lineage>
        <taxon>Eukaryota</taxon>
        <taxon>Metazoa</taxon>
        <taxon>Ecdysozoa</taxon>
        <taxon>Nematoda</taxon>
        <taxon>Chromadorea</taxon>
        <taxon>Rhabditida</taxon>
        <taxon>Rhabditina</taxon>
        <taxon>Rhabditomorpha</taxon>
        <taxon>Strongyloidea</taxon>
        <taxon>Heligmosomidae</taxon>
        <taxon>Nippostrongylus</taxon>
    </lineage>
</organism>
<reference evidence="3" key="1">
    <citation type="submission" date="2017-02" db="UniProtKB">
        <authorList>
            <consortium name="WormBaseParasite"/>
        </authorList>
    </citation>
    <scope>IDENTIFICATION</scope>
</reference>
<proteinExistence type="predicted"/>
<name>A0A0N4XSG9_NIPBR</name>
<dbReference type="EMBL" id="UYSL01013348">
    <property type="protein sequence ID" value="VDL69061.1"/>
    <property type="molecule type" value="Genomic_DNA"/>
</dbReference>
<dbReference type="AlphaFoldDB" id="A0A0N4XSG9"/>
<evidence type="ECO:0000313" key="2">
    <source>
        <dbReference type="Proteomes" id="UP000271162"/>
    </source>
</evidence>
<evidence type="ECO:0000313" key="1">
    <source>
        <dbReference type="EMBL" id="VDL69061.1"/>
    </source>
</evidence>